<accession>A0A077ZN38</accession>
<dbReference type="Proteomes" id="UP000030665">
    <property type="component" value="Unassembled WGS sequence"/>
</dbReference>
<proteinExistence type="predicted"/>
<evidence type="ECO:0000313" key="2">
    <source>
        <dbReference type="EMBL" id="CDW61198.1"/>
    </source>
</evidence>
<evidence type="ECO:0000256" key="1">
    <source>
        <dbReference type="SAM" id="MobiDB-lite"/>
    </source>
</evidence>
<name>A0A077ZN38_TRITR</name>
<dbReference type="AlphaFoldDB" id="A0A077ZN38"/>
<feature type="region of interest" description="Disordered" evidence="1">
    <location>
        <begin position="1"/>
        <end position="24"/>
    </location>
</feature>
<reference evidence="2" key="1">
    <citation type="submission" date="2014-01" db="EMBL/GenBank/DDBJ databases">
        <authorList>
            <person name="Aslett M."/>
        </authorList>
    </citation>
    <scope>NUCLEOTIDE SEQUENCE</scope>
</reference>
<evidence type="ECO:0000313" key="3">
    <source>
        <dbReference type="Proteomes" id="UP000030665"/>
    </source>
</evidence>
<keyword evidence="3" id="KW-1185">Reference proteome</keyword>
<gene>
    <name evidence="2" type="ORF">TTRE_0000963501</name>
</gene>
<sequence>MELVDARSGAEISHHEPHRNWGKGVTVQLDESLFSKWESDPVCSTPNSGPSSLL</sequence>
<reference evidence="2" key="2">
    <citation type="submission" date="2014-03" db="EMBL/GenBank/DDBJ databases">
        <title>The whipworm genome and dual-species transcriptomics of an intimate host-pathogen interaction.</title>
        <authorList>
            <person name="Foth B.J."/>
            <person name="Tsai I.J."/>
            <person name="Reid A.J."/>
            <person name="Bancroft A.J."/>
            <person name="Nichol S."/>
            <person name="Tracey A."/>
            <person name="Holroyd N."/>
            <person name="Cotton J.A."/>
            <person name="Stanley E.J."/>
            <person name="Zarowiecki M."/>
            <person name="Liu J.Z."/>
            <person name="Huckvale T."/>
            <person name="Cooper P.J."/>
            <person name="Grencis R.K."/>
            <person name="Berriman M."/>
        </authorList>
    </citation>
    <scope>NUCLEOTIDE SEQUENCE [LARGE SCALE GENOMIC DNA]</scope>
</reference>
<dbReference type="EMBL" id="HG808138">
    <property type="protein sequence ID" value="CDW61198.1"/>
    <property type="molecule type" value="Genomic_DNA"/>
</dbReference>
<organism evidence="2 3">
    <name type="scientific">Trichuris trichiura</name>
    <name type="common">Whipworm</name>
    <name type="synonym">Trichocephalus trichiurus</name>
    <dbReference type="NCBI Taxonomy" id="36087"/>
    <lineage>
        <taxon>Eukaryota</taxon>
        <taxon>Metazoa</taxon>
        <taxon>Ecdysozoa</taxon>
        <taxon>Nematoda</taxon>
        <taxon>Enoplea</taxon>
        <taxon>Dorylaimia</taxon>
        <taxon>Trichinellida</taxon>
        <taxon>Trichuridae</taxon>
        <taxon>Trichuris</taxon>
    </lineage>
</organism>
<protein>
    <submittedName>
        <fullName evidence="2">Uncharacterized protein</fullName>
    </submittedName>
</protein>